<organism evidence="5 6">
    <name type="scientific">Lysinimonas soli</name>
    <dbReference type="NCBI Taxonomy" id="1074233"/>
    <lineage>
        <taxon>Bacteria</taxon>
        <taxon>Bacillati</taxon>
        <taxon>Actinomycetota</taxon>
        <taxon>Actinomycetes</taxon>
        <taxon>Micrococcales</taxon>
        <taxon>Microbacteriaceae</taxon>
        <taxon>Lysinimonas</taxon>
    </lineage>
</organism>
<comment type="similarity">
    <text evidence="1">Belongs to the peptidase S33 family.</text>
</comment>
<dbReference type="Gene3D" id="3.40.50.1820">
    <property type="entry name" value="alpha/beta hydrolase"/>
    <property type="match status" value="1"/>
</dbReference>
<evidence type="ECO:0000259" key="4">
    <source>
        <dbReference type="Pfam" id="PF08386"/>
    </source>
</evidence>
<accession>A0ABW0NSW3</accession>
<dbReference type="InterPro" id="IPR051601">
    <property type="entry name" value="Serine_prot/Carboxylest_S33"/>
</dbReference>
<evidence type="ECO:0000256" key="1">
    <source>
        <dbReference type="ARBA" id="ARBA00010088"/>
    </source>
</evidence>
<dbReference type="PANTHER" id="PTHR43248:SF29">
    <property type="entry name" value="TRIPEPTIDYL AMINOPEPTIDASE"/>
    <property type="match status" value="1"/>
</dbReference>
<dbReference type="EMBL" id="JBHSMG010000002">
    <property type="protein sequence ID" value="MFC5502858.1"/>
    <property type="molecule type" value="Genomic_DNA"/>
</dbReference>
<protein>
    <submittedName>
        <fullName evidence="5">Alpha/beta hydrolase</fullName>
    </submittedName>
</protein>
<evidence type="ECO:0000256" key="2">
    <source>
        <dbReference type="ARBA" id="ARBA00022729"/>
    </source>
</evidence>
<dbReference type="SUPFAM" id="SSF53474">
    <property type="entry name" value="alpha/beta-Hydrolases"/>
    <property type="match status" value="1"/>
</dbReference>
<dbReference type="InterPro" id="IPR029058">
    <property type="entry name" value="AB_hydrolase_fold"/>
</dbReference>
<keyword evidence="6" id="KW-1185">Reference proteome</keyword>
<name>A0ABW0NSW3_9MICO</name>
<dbReference type="RefSeq" id="WP_386740558.1">
    <property type="nucleotide sequence ID" value="NZ_JBHSMG010000002.1"/>
</dbReference>
<dbReference type="GO" id="GO:0016787">
    <property type="term" value="F:hydrolase activity"/>
    <property type="evidence" value="ECO:0007669"/>
    <property type="project" value="UniProtKB-KW"/>
</dbReference>
<dbReference type="InterPro" id="IPR013595">
    <property type="entry name" value="Pept_S33_TAP-like_C"/>
</dbReference>
<dbReference type="PANTHER" id="PTHR43248">
    <property type="entry name" value="2-SUCCINYL-6-HYDROXY-2,4-CYCLOHEXADIENE-1-CARBOXYLATE SYNTHASE"/>
    <property type="match status" value="1"/>
</dbReference>
<proteinExistence type="inferred from homology"/>
<keyword evidence="2" id="KW-0732">Signal</keyword>
<evidence type="ECO:0000313" key="5">
    <source>
        <dbReference type="EMBL" id="MFC5502858.1"/>
    </source>
</evidence>
<dbReference type="Pfam" id="PF08386">
    <property type="entry name" value="Abhydrolase_4"/>
    <property type="match status" value="1"/>
</dbReference>
<dbReference type="Proteomes" id="UP001596039">
    <property type="component" value="Unassembled WGS sequence"/>
</dbReference>
<dbReference type="PROSITE" id="PS51257">
    <property type="entry name" value="PROKAR_LIPOPROTEIN"/>
    <property type="match status" value="1"/>
</dbReference>
<feature type="domain" description="Peptidase S33 tripeptidyl aminopeptidase-like C-terminal" evidence="4">
    <location>
        <begin position="424"/>
        <end position="517"/>
    </location>
</feature>
<evidence type="ECO:0000256" key="3">
    <source>
        <dbReference type="ARBA" id="ARBA00022801"/>
    </source>
</evidence>
<sequence length="518" mass="54322">MPTARRLALLAAAVTVAMLFAGCQFIPGLGGSGHTAAARPDQAVASELKPFYTQSLRWTKRSGGIDSANVTVPLDWSKPGGATISIAVARHRAGSGSLGSLLVNPGGPGGSGFDFVDQYVSGIVTPAVLARYDIVGFDPRGVNHSTPRITCYTDPKQEDRLLYGTYSSPYGTQGWIDELTTVEKAWSAACLENTGPLLGHIDAASNARDMDVIRAVLGDKQLHYLGYSYGTYLGTMYAELFPTKVGRMVLDGPIDPLVGDLDALATQMAGFDSALKAYMSDCLARKGCPFTGSVDDGLRQVRAVLDGIDARHLVASDGRVLDSATVGTGISYTLYSKSSWPDLTKMIRDLAKNDADSTFANADAYNGRDTDGSYSDNASDVYAAVTCAEGDLGTDGVTPLQGLAKIDAAAPILGKYFAEDDYAVLDTACSNWSEPVATLPTKFDALGAAPILVVATTNDPATPYAGGVSLSRQLSSGVLVTHEGEGHTVYAQGDECIDSTVDAYLLAGTVPTRDPMCG</sequence>
<gene>
    <name evidence="5" type="ORF">ACFPJ4_11460</name>
</gene>
<keyword evidence="3 5" id="KW-0378">Hydrolase</keyword>
<comment type="caution">
    <text evidence="5">The sequence shown here is derived from an EMBL/GenBank/DDBJ whole genome shotgun (WGS) entry which is preliminary data.</text>
</comment>
<evidence type="ECO:0000313" key="6">
    <source>
        <dbReference type="Proteomes" id="UP001596039"/>
    </source>
</evidence>
<reference evidence="6" key="1">
    <citation type="journal article" date="2019" name="Int. J. Syst. Evol. Microbiol.">
        <title>The Global Catalogue of Microorganisms (GCM) 10K type strain sequencing project: providing services to taxonomists for standard genome sequencing and annotation.</title>
        <authorList>
            <consortium name="The Broad Institute Genomics Platform"/>
            <consortium name="The Broad Institute Genome Sequencing Center for Infectious Disease"/>
            <person name="Wu L."/>
            <person name="Ma J."/>
        </authorList>
    </citation>
    <scope>NUCLEOTIDE SEQUENCE [LARGE SCALE GENOMIC DNA]</scope>
    <source>
        <strain evidence="6">CGMCC 4.6997</strain>
    </source>
</reference>